<dbReference type="AlphaFoldDB" id="A0ABD2NYW8"/>
<feature type="region of interest" description="Disordered" evidence="1">
    <location>
        <begin position="1"/>
        <end position="100"/>
    </location>
</feature>
<evidence type="ECO:0000313" key="2">
    <source>
        <dbReference type="EMBL" id="KAL3283803.1"/>
    </source>
</evidence>
<protein>
    <submittedName>
        <fullName evidence="2">Uncharacterized protein</fullName>
    </submittedName>
</protein>
<dbReference type="EMBL" id="JABFTP020000165">
    <property type="protein sequence ID" value="KAL3283803.1"/>
    <property type="molecule type" value="Genomic_DNA"/>
</dbReference>
<feature type="non-terminal residue" evidence="2">
    <location>
        <position position="133"/>
    </location>
</feature>
<name>A0ABD2NYW8_9CUCU</name>
<evidence type="ECO:0000256" key="1">
    <source>
        <dbReference type="SAM" id="MobiDB-lite"/>
    </source>
</evidence>
<reference evidence="2 3" key="1">
    <citation type="journal article" date="2021" name="BMC Biol.">
        <title>Horizontally acquired antibacterial genes associated with adaptive radiation of ladybird beetles.</title>
        <authorList>
            <person name="Li H.S."/>
            <person name="Tang X.F."/>
            <person name="Huang Y.H."/>
            <person name="Xu Z.Y."/>
            <person name="Chen M.L."/>
            <person name="Du X.Y."/>
            <person name="Qiu B.Y."/>
            <person name="Chen P.T."/>
            <person name="Zhang W."/>
            <person name="Slipinski A."/>
            <person name="Escalona H.E."/>
            <person name="Waterhouse R.M."/>
            <person name="Zwick A."/>
            <person name="Pang H."/>
        </authorList>
    </citation>
    <scope>NUCLEOTIDE SEQUENCE [LARGE SCALE GENOMIC DNA]</scope>
    <source>
        <strain evidence="2">SYSU2018</strain>
    </source>
</reference>
<sequence length="133" mass="14811">MLSDEEAQEVSRMLHKDVKSSKWQPNASSSLLQDSMTNSMYESSGAISMNDSIGPSSLQDESLTDSTDHLNDYVVNRATEISDVSNHKDMESSRSQLYDSTSSIDISVQDEGINHSKFDVSCSESKQVDKHWL</sequence>
<dbReference type="Proteomes" id="UP001516400">
    <property type="component" value="Unassembled WGS sequence"/>
</dbReference>
<gene>
    <name evidence="2" type="ORF">HHI36_017974</name>
</gene>
<proteinExistence type="predicted"/>
<organism evidence="2 3">
    <name type="scientific">Cryptolaemus montrouzieri</name>
    <dbReference type="NCBI Taxonomy" id="559131"/>
    <lineage>
        <taxon>Eukaryota</taxon>
        <taxon>Metazoa</taxon>
        <taxon>Ecdysozoa</taxon>
        <taxon>Arthropoda</taxon>
        <taxon>Hexapoda</taxon>
        <taxon>Insecta</taxon>
        <taxon>Pterygota</taxon>
        <taxon>Neoptera</taxon>
        <taxon>Endopterygota</taxon>
        <taxon>Coleoptera</taxon>
        <taxon>Polyphaga</taxon>
        <taxon>Cucujiformia</taxon>
        <taxon>Coccinelloidea</taxon>
        <taxon>Coccinellidae</taxon>
        <taxon>Scymninae</taxon>
        <taxon>Scymnini</taxon>
        <taxon>Cryptolaemus</taxon>
    </lineage>
</organism>
<evidence type="ECO:0000313" key="3">
    <source>
        <dbReference type="Proteomes" id="UP001516400"/>
    </source>
</evidence>
<feature type="compositionally biased region" description="Polar residues" evidence="1">
    <location>
        <begin position="21"/>
        <end position="65"/>
    </location>
</feature>
<comment type="caution">
    <text evidence="2">The sequence shown here is derived from an EMBL/GenBank/DDBJ whole genome shotgun (WGS) entry which is preliminary data.</text>
</comment>
<keyword evidence="3" id="KW-1185">Reference proteome</keyword>
<accession>A0ABD2NYW8</accession>